<sequence>MSIPVLKFGKLMEKTWTSLPMAAFVPGLLYINNRMQVYADFLYLLFESKNGCR</sequence>
<gene>
    <name evidence="1" type="ORF">BofuT4_uP021560.1</name>
</gene>
<protein>
    <submittedName>
        <fullName evidence="1">Uncharacterized protein</fullName>
    </submittedName>
</protein>
<organism evidence="1 2">
    <name type="scientific">Botryotinia fuckeliana (strain T4)</name>
    <name type="common">Noble rot fungus</name>
    <name type="synonym">Botrytis cinerea</name>
    <dbReference type="NCBI Taxonomy" id="999810"/>
    <lineage>
        <taxon>Eukaryota</taxon>
        <taxon>Fungi</taxon>
        <taxon>Dikarya</taxon>
        <taxon>Ascomycota</taxon>
        <taxon>Pezizomycotina</taxon>
        <taxon>Leotiomycetes</taxon>
        <taxon>Helotiales</taxon>
        <taxon>Sclerotiniaceae</taxon>
        <taxon>Botrytis</taxon>
    </lineage>
</organism>
<proteinExistence type="predicted"/>
<evidence type="ECO:0000313" key="2">
    <source>
        <dbReference type="Proteomes" id="UP000008177"/>
    </source>
</evidence>
<name>G2YHA3_BOTF4</name>
<accession>G2YHA3</accession>
<dbReference type="AlphaFoldDB" id="G2YHA3"/>
<dbReference type="Proteomes" id="UP000008177">
    <property type="component" value="Unplaced contigs"/>
</dbReference>
<dbReference type="HOGENOM" id="CLU_3068418_0_0_1"/>
<evidence type="ECO:0000313" key="1">
    <source>
        <dbReference type="EMBL" id="CCD34920.1"/>
    </source>
</evidence>
<dbReference type="OrthoDB" id="3538018at2759"/>
<dbReference type="InParanoid" id="G2YHA3"/>
<reference evidence="2" key="1">
    <citation type="journal article" date="2011" name="PLoS Genet.">
        <title>Genomic analysis of the necrotrophic fungal pathogens Sclerotinia sclerotiorum and Botrytis cinerea.</title>
        <authorList>
            <person name="Amselem J."/>
            <person name="Cuomo C.A."/>
            <person name="van Kan J.A."/>
            <person name="Viaud M."/>
            <person name="Benito E.P."/>
            <person name="Couloux A."/>
            <person name="Coutinho P.M."/>
            <person name="de Vries R.P."/>
            <person name="Dyer P.S."/>
            <person name="Fillinger S."/>
            <person name="Fournier E."/>
            <person name="Gout L."/>
            <person name="Hahn M."/>
            <person name="Kohn L."/>
            <person name="Lapalu N."/>
            <person name="Plummer K.M."/>
            <person name="Pradier J.M."/>
            <person name="Quevillon E."/>
            <person name="Sharon A."/>
            <person name="Simon A."/>
            <person name="ten Have A."/>
            <person name="Tudzynski B."/>
            <person name="Tudzynski P."/>
            <person name="Wincker P."/>
            <person name="Andrew M."/>
            <person name="Anthouard V."/>
            <person name="Beever R.E."/>
            <person name="Beffa R."/>
            <person name="Benoit I."/>
            <person name="Bouzid O."/>
            <person name="Brault B."/>
            <person name="Chen Z."/>
            <person name="Choquer M."/>
            <person name="Collemare J."/>
            <person name="Cotton P."/>
            <person name="Danchin E.G."/>
            <person name="Da Silva C."/>
            <person name="Gautier A."/>
            <person name="Giraud C."/>
            <person name="Giraud T."/>
            <person name="Gonzalez C."/>
            <person name="Grossetete S."/>
            <person name="Guldener U."/>
            <person name="Henrissat B."/>
            <person name="Howlett B.J."/>
            <person name="Kodira C."/>
            <person name="Kretschmer M."/>
            <person name="Lappartient A."/>
            <person name="Leroch M."/>
            <person name="Levis C."/>
            <person name="Mauceli E."/>
            <person name="Neuveglise C."/>
            <person name="Oeser B."/>
            <person name="Pearson M."/>
            <person name="Poulain J."/>
            <person name="Poussereau N."/>
            <person name="Quesneville H."/>
            <person name="Rascle C."/>
            <person name="Schumacher J."/>
            <person name="Segurens B."/>
            <person name="Sexton A."/>
            <person name="Silva E."/>
            <person name="Sirven C."/>
            <person name="Soanes D.M."/>
            <person name="Talbot N.J."/>
            <person name="Templeton M."/>
            <person name="Yandava C."/>
            <person name="Yarden O."/>
            <person name="Zeng Q."/>
            <person name="Rollins J.A."/>
            <person name="Lebrun M.H."/>
            <person name="Dickman M."/>
        </authorList>
    </citation>
    <scope>NUCLEOTIDE SEQUENCE [LARGE SCALE GENOMIC DNA]</scope>
    <source>
        <strain evidence="2">T4</strain>
    </source>
</reference>
<dbReference type="EMBL" id="FQ790335">
    <property type="protein sequence ID" value="CCD34920.1"/>
    <property type="molecule type" value="Genomic_DNA"/>
</dbReference>